<proteinExistence type="predicted"/>
<dbReference type="PANTHER" id="PTHR43969">
    <property type="entry name" value="GLUTATHIONE S TRANSFERASE D10, ISOFORM A-RELATED"/>
    <property type="match status" value="1"/>
</dbReference>
<evidence type="ECO:0008006" key="6">
    <source>
        <dbReference type="Google" id="ProtNLM"/>
    </source>
</evidence>
<protein>
    <recommendedName>
        <fullName evidence="6">Glutathione S-transferase 1-like</fullName>
    </recommendedName>
</protein>
<dbReference type="PROSITE" id="PS50405">
    <property type="entry name" value="GST_CTER"/>
    <property type="match status" value="1"/>
</dbReference>
<sequence>MENEGVVPLNTKTFDPKMAHSIDIYYFTMSPPSRSVLMLMRTLGVKHNIKIVNVLNGEQMKPEFLKINPLHTIPTINDNGFILSESIAILKYLVDQYGKDDSLYPRDSKRGAIVTQRLSFANTTLFPRFISTHIVLLFGGSVSDDDKKKFNDALEYLDNILSDSKWMAGENMTVADFAMIGILSNVEAAGVYDLTSFNDLWQWYEKMKTSLSSYGYEDIMQAGADAFGHMIKNKINS</sequence>
<feature type="domain" description="GST C-terminal" evidence="3">
    <location>
        <begin position="107"/>
        <end position="226"/>
    </location>
</feature>
<comment type="subunit">
    <text evidence="1">Homodimer.</text>
</comment>
<accession>A0ABM5KVE8</accession>
<dbReference type="Gene3D" id="1.20.1050.10">
    <property type="match status" value="1"/>
</dbReference>
<dbReference type="InterPro" id="IPR036249">
    <property type="entry name" value="Thioredoxin-like_sf"/>
</dbReference>
<dbReference type="SFLD" id="SFLDG00358">
    <property type="entry name" value="Main_(cytGST)"/>
    <property type="match status" value="1"/>
</dbReference>
<dbReference type="InterPro" id="IPR004045">
    <property type="entry name" value="Glutathione_S-Trfase_N"/>
</dbReference>
<dbReference type="PROSITE" id="PS51354">
    <property type="entry name" value="GLUTAREDOXIN_2"/>
    <property type="match status" value="1"/>
</dbReference>
<keyword evidence="5" id="KW-1185">Reference proteome</keyword>
<evidence type="ECO:0000256" key="1">
    <source>
        <dbReference type="ARBA" id="ARBA00011738"/>
    </source>
</evidence>
<organism evidence="4 5">
    <name type="scientific">Diabrotica virgifera virgifera</name>
    <name type="common">western corn rootworm</name>
    <dbReference type="NCBI Taxonomy" id="50390"/>
    <lineage>
        <taxon>Eukaryota</taxon>
        <taxon>Metazoa</taxon>
        <taxon>Ecdysozoa</taxon>
        <taxon>Arthropoda</taxon>
        <taxon>Hexapoda</taxon>
        <taxon>Insecta</taxon>
        <taxon>Pterygota</taxon>
        <taxon>Neoptera</taxon>
        <taxon>Endopterygota</taxon>
        <taxon>Coleoptera</taxon>
        <taxon>Polyphaga</taxon>
        <taxon>Cucujiformia</taxon>
        <taxon>Chrysomeloidea</taxon>
        <taxon>Chrysomelidae</taxon>
        <taxon>Galerucinae</taxon>
        <taxon>Diabroticina</taxon>
        <taxon>Diabroticites</taxon>
        <taxon>Diabrotica</taxon>
    </lineage>
</organism>
<reference evidence="4" key="1">
    <citation type="submission" date="2025-05" db="UniProtKB">
        <authorList>
            <consortium name="EnsemblMetazoa"/>
        </authorList>
    </citation>
    <scope>IDENTIFICATION</scope>
</reference>
<dbReference type="InterPro" id="IPR004046">
    <property type="entry name" value="GST_C"/>
</dbReference>
<dbReference type="InterPro" id="IPR010987">
    <property type="entry name" value="Glutathione-S-Trfase_C-like"/>
</dbReference>
<dbReference type="CDD" id="cd03045">
    <property type="entry name" value="GST_N_Delta_Epsilon"/>
    <property type="match status" value="1"/>
</dbReference>
<dbReference type="EnsemblMetazoa" id="XM_050658204.1">
    <property type="protein sequence ID" value="XP_050514161.1"/>
    <property type="gene ID" value="LOC114332805"/>
</dbReference>
<dbReference type="Pfam" id="PF13417">
    <property type="entry name" value="GST_N_3"/>
    <property type="match status" value="1"/>
</dbReference>
<dbReference type="PANTHER" id="PTHR43969:SF9">
    <property type="entry name" value="GLUTATHIONE S TRANSFERASE D10, ISOFORM A-RELATED"/>
    <property type="match status" value="1"/>
</dbReference>
<dbReference type="Pfam" id="PF14497">
    <property type="entry name" value="GST_C_3"/>
    <property type="match status" value="1"/>
</dbReference>
<evidence type="ECO:0000259" key="3">
    <source>
        <dbReference type="PROSITE" id="PS50405"/>
    </source>
</evidence>
<dbReference type="SFLD" id="SFLDG01153">
    <property type="entry name" value="Main.4:_Theta-like"/>
    <property type="match status" value="1"/>
</dbReference>
<dbReference type="InterPro" id="IPR036282">
    <property type="entry name" value="Glutathione-S-Trfase_C_sf"/>
</dbReference>
<dbReference type="Gene3D" id="3.40.30.10">
    <property type="entry name" value="Glutaredoxin"/>
    <property type="match status" value="1"/>
</dbReference>
<dbReference type="GeneID" id="114332805"/>
<dbReference type="SUPFAM" id="SSF52833">
    <property type="entry name" value="Thioredoxin-like"/>
    <property type="match status" value="1"/>
</dbReference>
<dbReference type="RefSeq" id="XP_050514161.1">
    <property type="nucleotide sequence ID" value="XM_050658204.1"/>
</dbReference>
<evidence type="ECO:0000259" key="2">
    <source>
        <dbReference type="PROSITE" id="PS50404"/>
    </source>
</evidence>
<feature type="domain" description="GST N-terminal" evidence="2">
    <location>
        <begin position="20"/>
        <end position="101"/>
    </location>
</feature>
<dbReference type="CDD" id="cd03177">
    <property type="entry name" value="GST_C_Delta_Epsilon"/>
    <property type="match status" value="1"/>
</dbReference>
<name>A0ABM5KVE8_DIAVI</name>
<dbReference type="Proteomes" id="UP001652700">
    <property type="component" value="Unplaced"/>
</dbReference>
<dbReference type="InterPro" id="IPR040079">
    <property type="entry name" value="Glutathione_S-Trfase"/>
</dbReference>
<dbReference type="SUPFAM" id="SSF47616">
    <property type="entry name" value="GST C-terminal domain-like"/>
    <property type="match status" value="1"/>
</dbReference>
<dbReference type="SFLD" id="SFLDS00019">
    <property type="entry name" value="Glutathione_Transferase_(cytos"/>
    <property type="match status" value="1"/>
</dbReference>
<evidence type="ECO:0000313" key="5">
    <source>
        <dbReference type="Proteomes" id="UP001652700"/>
    </source>
</evidence>
<evidence type="ECO:0000313" key="4">
    <source>
        <dbReference type="EnsemblMetazoa" id="XP_050514161.1"/>
    </source>
</evidence>
<dbReference type="PROSITE" id="PS50404">
    <property type="entry name" value="GST_NTER"/>
    <property type="match status" value="1"/>
</dbReference>